<feature type="site" description="Interaction with DNA" evidence="10">
    <location>
        <position position="149"/>
    </location>
</feature>
<dbReference type="SMART" id="SM00437">
    <property type="entry name" value="TOP1Ac"/>
    <property type="match status" value="1"/>
</dbReference>
<feature type="site" description="Interaction with DNA" evidence="10">
    <location>
        <position position="303"/>
    </location>
</feature>
<dbReference type="PROSITE" id="PS50880">
    <property type="entry name" value="TOPRIM"/>
    <property type="match status" value="1"/>
</dbReference>
<feature type="compositionally biased region" description="Basic residues" evidence="11">
    <location>
        <begin position="729"/>
        <end position="769"/>
    </location>
</feature>
<dbReference type="PROSITE" id="PS00396">
    <property type="entry name" value="TOPO_IA_1"/>
    <property type="match status" value="1"/>
</dbReference>
<feature type="site" description="Interaction with DNA" evidence="10">
    <location>
        <position position="141"/>
    </location>
</feature>
<evidence type="ECO:0000256" key="1">
    <source>
        <dbReference type="ARBA" id="ARBA00000213"/>
    </source>
</evidence>
<dbReference type="InterPro" id="IPR013497">
    <property type="entry name" value="Topo_IA_cen"/>
</dbReference>
<gene>
    <name evidence="10 14" type="primary">topA</name>
    <name evidence="14" type="ORF">WMO45_06335</name>
</gene>
<feature type="active site" description="O-(5'-phospho-DNA)-tyrosine intermediate" evidence="10">
    <location>
        <position position="301"/>
    </location>
</feature>
<dbReference type="InterPro" id="IPR013498">
    <property type="entry name" value="Topo_IA_Znf"/>
</dbReference>
<evidence type="ECO:0000313" key="14">
    <source>
        <dbReference type="EMBL" id="MEQ2456137.1"/>
    </source>
</evidence>
<evidence type="ECO:0000256" key="5">
    <source>
        <dbReference type="ARBA" id="ARBA00022833"/>
    </source>
</evidence>
<keyword evidence="5" id="KW-0862">Zinc</keyword>
<feature type="compositionally biased region" description="Low complexity" evidence="11">
    <location>
        <begin position="711"/>
        <end position="721"/>
    </location>
</feature>
<dbReference type="InterPro" id="IPR013825">
    <property type="entry name" value="Topo_IA_cen_sub2"/>
</dbReference>
<dbReference type="PANTHER" id="PTHR42785">
    <property type="entry name" value="DNA TOPOISOMERASE, TYPE IA, CORE"/>
    <property type="match status" value="1"/>
</dbReference>
<organism evidence="14 15">
    <name type="scientific">Flavonifractor hominis</name>
    <dbReference type="NCBI Taxonomy" id="3133178"/>
    <lineage>
        <taxon>Bacteria</taxon>
        <taxon>Bacillati</taxon>
        <taxon>Bacillota</taxon>
        <taxon>Clostridia</taxon>
        <taxon>Eubacteriales</taxon>
        <taxon>Oscillospiraceae</taxon>
        <taxon>Flavonifractor</taxon>
    </lineage>
</organism>
<evidence type="ECO:0000256" key="6">
    <source>
        <dbReference type="ARBA" id="ARBA00022842"/>
    </source>
</evidence>
<sequence length="776" mass="86362">MAKSNLVIVESPAKAKTIGKYLGPGYEVKASMGHVRDLPKSKIGVDVEHGFALDYQPIKGKEEVIDELTKSAQKSDKVFLATDPDREGEAISWHLKEMLGIPDDKTYRVTFNEITKKVVNDSIAHPRAIDMDLVNAQQARRVLDRIVGYQISPLLWKKIRRGLSAGRVQSVATRLVCEREADIKAFVPQEYWSLDADLARILPNQGQFKASFYGREKKVELNSEAEVNAVMQAVQNAPFTVTGVKRQDKSRNPAPPFITSTLQQEASRKLNMTPRRTMSIAQQLYEGVDIEGEGTVGLITYMRTDSLRLSDEATAAAREFILSRYGADYYPGKPRVYKTKSGAQDAHEAIRPSNVALTPEDVKKSLTAEQYKLYKLIWSRFLACQMASAVYDSVSIEVASAGYTFRATHSSLKFSGYTAVYVEGKDEEEETFQSPLPDLKEGEQVELKGLKPDQHFTQPPSRYTEATLIKALEEKGIGRPSTYAPTISTILDREYVVKEGKNLRPTPLGEVVTGLMKDKFSDIVDTAFTANMEEQLDEVETGKVDWKSLLGQFYGGFEKELQQAEQDLDGERIKVPDEVSDVICPKCGRNLVYKSGRFGRFLACPGWPECDHTQPIVIEMPGRCPKCGGKILKKTSKRGYAYYGCENNTNKDETRRCDFMTWDVPVKENCPSCGHTLFKKSGRGFKKPFCINPECPNFLPEDQRGYKKKTTAAAETPAEGTPPEEEKKPAKKGAAKKTTAKKTTAKKTAAKKPAAKKAAAKKPAAKKSAKVNTDET</sequence>
<evidence type="ECO:0000256" key="9">
    <source>
        <dbReference type="ARBA" id="ARBA00023235"/>
    </source>
</evidence>
<dbReference type="InterPro" id="IPR000380">
    <property type="entry name" value="Topo_IA"/>
</dbReference>
<evidence type="ECO:0000259" key="13">
    <source>
        <dbReference type="PROSITE" id="PS52039"/>
    </source>
</evidence>
<dbReference type="EMBL" id="JBBMFT010000003">
    <property type="protein sequence ID" value="MEQ2456137.1"/>
    <property type="molecule type" value="Genomic_DNA"/>
</dbReference>
<dbReference type="InterPro" id="IPR028612">
    <property type="entry name" value="Topoisom_1_IA"/>
</dbReference>
<comment type="function">
    <text evidence="10">Releases the supercoiling and torsional tension of DNA, which is introduced during the DNA replication and transcription, by transiently cleaving and rejoining one strand of the DNA duplex. Introduces a single-strand break via transesterification at a target site in duplex DNA. The scissile phosphodiester is attacked by the catalytic tyrosine of the enzyme, resulting in the formation of a DNA-(5'-phosphotyrosyl)-enzyme intermediate and the expulsion of a 3'-OH DNA strand. The free DNA strand then undergoes passage around the unbroken strand, thus removing DNA supercoils. Finally, in the religation step, the DNA 3'-OH attacks the covalent intermediate to expel the active-site tyrosine and restore the DNA phosphodiester backbone.</text>
</comment>
<dbReference type="Pfam" id="PF01751">
    <property type="entry name" value="Toprim"/>
    <property type="match status" value="1"/>
</dbReference>
<dbReference type="GO" id="GO:0003917">
    <property type="term" value="F:DNA topoisomerase type I (single strand cut, ATP-independent) activity"/>
    <property type="evidence" value="ECO:0007669"/>
    <property type="project" value="UniProtKB-EC"/>
</dbReference>
<dbReference type="InterPro" id="IPR006171">
    <property type="entry name" value="TOPRIM_dom"/>
</dbReference>
<keyword evidence="6" id="KW-0460">Magnesium</keyword>
<feature type="site" description="Interaction with DNA" evidence="10">
    <location>
        <position position="493"/>
    </location>
</feature>
<evidence type="ECO:0000256" key="4">
    <source>
        <dbReference type="ARBA" id="ARBA00022771"/>
    </source>
</evidence>
<keyword evidence="15" id="KW-1185">Reference proteome</keyword>
<dbReference type="EC" id="5.6.2.1" evidence="10"/>
<protein>
    <recommendedName>
        <fullName evidence="10">DNA topoisomerase 1</fullName>
        <ecNumber evidence="10">5.6.2.1</ecNumber>
    </recommendedName>
    <alternativeName>
        <fullName evidence="10">DNA topoisomerase I</fullName>
    </alternativeName>
</protein>
<dbReference type="InterPro" id="IPR005733">
    <property type="entry name" value="TopoI_bac-type"/>
</dbReference>
<comment type="catalytic activity">
    <reaction evidence="1 10">
        <text>ATP-independent breakage of single-stranded DNA, followed by passage and rejoining.</text>
        <dbReference type="EC" id="5.6.2.1"/>
    </reaction>
</comment>
<keyword evidence="7 10" id="KW-0799">Topoisomerase</keyword>
<dbReference type="CDD" id="cd03363">
    <property type="entry name" value="TOPRIM_TopoIA_TopoI"/>
    <property type="match status" value="1"/>
</dbReference>
<feature type="domain" description="Topo IA-type catalytic" evidence="13">
    <location>
        <begin position="130"/>
        <end position="561"/>
    </location>
</feature>
<evidence type="ECO:0000256" key="11">
    <source>
        <dbReference type="SAM" id="MobiDB-lite"/>
    </source>
</evidence>
<dbReference type="Proteomes" id="UP001440599">
    <property type="component" value="Unassembled WGS sequence"/>
</dbReference>
<feature type="domain" description="Toprim" evidence="12">
    <location>
        <begin position="4"/>
        <end position="114"/>
    </location>
</feature>
<proteinExistence type="inferred from homology"/>
<dbReference type="SMART" id="SM00436">
    <property type="entry name" value="TOP1Bc"/>
    <property type="match status" value="1"/>
</dbReference>
<evidence type="ECO:0000313" key="15">
    <source>
        <dbReference type="Proteomes" id="UP001440599"/>
    </source>
</evidence>
<dbReference type="Gene3D" id="2.70.20.10">
    <property type="entry name" value="Topoisomerase I, domain 3"/>
    <property type="match status" value="1"/>
</dbReference>
<dbReference type="SUPFAM" id="SSF56712">
    <property type="entry name" value="Prokaryotic type I DNA topoisomerase"/>
    <property type="match status" value="1"/>
</dbReference>
<dbReference type="SMART" id="SM00493">
    <property type="entry name" value="TOPRIM"/>
    <property type="match status" value="1"/>
</dbReference>
<dbReference type="Gene3D" id="1.10.290.10">
    <property type="entry name" value="Topoisomerase I, domain 4"/>
    <property type="match status" value="1"/>
</dbReference>
<comment type="subunit">
    <text evidence="10">Monomer.</text>
</comment>
<feature type="region of interest" description="Interaction with DNA" evidence="10">
    <location>
        <begin position="164"/>
        <end position="169"/>
    </location>
</feature>
<feature type="region of interest" description="Disordered" evidence="11">
    <location>
        <begin position="702"/>
        <end position="776"/>
    </location>
</feature>
<comment type="caution">
    <text evidence="14">The sequence shown here is derived from an EMBL/GenBank/DDBJ whole genome shotgun (WGS) entry which is preliminary data.</text>
</comment>
<keyword evidence="4" id="KW-0863">Zinc-finger</keyword>
<name>A0ABV1ENH0_9FIRM</name>
<dbReference type="NCBIfam" id="TIGR01051">
    <property type="entry name" value="topA_bact"/>
    <property type="match status" value="1"/>
</dbReference>
<keyword evidence="8 10" id="KW-0238">DNA-binding</keyword>
<dbReference type="SUPFAM" id="SSF57783">
    <property type="entry name" value="Zinc beta-ribbon"/>
    <property type="match status" value="1"/>
</dbReference>
<evidence type="ECO:0000256" key="8">
    <source>
        <dbReference type="ARBA" id="ARBA00023125"/>
    </source>
</evidence>
<keyword evidence="9 10" id="KW-0413">Isomerase</keyword>
<dbReference type="InterPro" id="IPR013826">
    <property type="entry name" value="Topo_IA_cen_sub3"/>
</dbReference>
<dbReference type="Gene3D" id="3.30.65.10">
    <property type="entry name" value="Bacterial Topoisomerase I, domain 1"/>
    <property type="match status" value="1"/>
</dbReference>
<feature type="site" description="Interaction with DNA" evidence="10">
    <location>
        <position position="144"/>
    </location>
</feature>
<evidence type="ECO:0000256" key="2">
    <source>
        <dbReference type="ARBA" id="ARBA00009446"/>
    </source>
</evidence>
<feature type="site" description="Interaction with DNA" evidence="10">
    <location>
        <position position="34"/>
    </location>
</feature>
<dbReference type="InterPro" id="IPR003602">
    <property type="entry name" value="Topo_IA_DNA-bd_dom"/>
</dbReference>
<evidence type="ECO:0000256" key="10">
    <source>
        <dbReference type="HAMAP-Rule" id="MF_00952"/>
    </source>
</evidence>
<dbReference type="PROSITE" id="PS52039">
    <property type="entry name" value="TOPO_IA_2"/>
    <property type="match status" value="1"/>
</dbReference>
<dbReference type="PANTHER" id="PTHR42785:SF1">
    <property type="entry name" value="DNA TOPOISOMERASE"/>
    <property type="match status" value="1"/>
</dbReference>
<dbReference type="HAMAP" id="MF_00952">
    <property type="entry name" value="Topoisom_1_prok"/>
    <property type="match status" value="1"/>
</dbReference>
<dbReference type="Pfam" id="PF01396">
    <property type="entry name" value="Zn_ribbon_Top1"/>
    <property type="match status" value="3"/>
</dbReference>
<dbReference type="InterPro" id="IPR034149">
    <property type="entry name" value="TOPRIM_TopoI"/>
</dbReference>
<dbReference type="Gene3D" id="3.40.50.140">
    <property type="match status" value="1"/>
</dbReference>
<dbReference type="InterPro" id="IPR023405">
    <property type="entry name" value="Topo_IA_core_domain"/>
</dbReference>
<dbReference type="RefSeq" id="WP_349139718.1">
    <property type="nucleotide sequence ID" value="NZ_JBBMFT010000003.1"/>
</dbReference>
<dbReference type="Pfam" id="PF01131">
    <property type="entry name" value="Topoisom_bac"/>
    <property type="match status" value="1"/>
</dbReference>
<evidence type="ECO:0000256" key="7">
    <source>
        <dbReference type="ARBA" id="ARBA00023029"/>
    </source>
</evidence>
<keyword evidence="3" id="KW-0479">Metal-binding</keyword>
<feature type="site" description="Interaction with DNA" evidence="10">
    <location>
        <position position="140"/>
    </location>
</feature>
<dbReference type="InterPro" id="IPR023406">
    <property type="entry name" value="Topo_IA_AS"/>
</dbReference>
<feature type="site" description="Interaction with DNA" evidence="10">
    <location>
        <position position="156"/>
    </location>
</feature>
<reference evidence="14 15" key="1">
    <citation type="submission" date="2024-03" db="EMBL/GenBank/DDBJ databases">
        <title>Human intestinal bacterial collection.</title>
        <authorList>
            <person name="Pauvert C."/>
            <person name="Hitch T.C.A."/>
            <person name="Clavel T."/>
        </authorList>
    </citation>
    <scope>NUCLEOTIDE SEQUENCE [LARGE SCALE GENOMIC DNA]</scope>
    <source>
        <strain evidence="14 15">CLA-AP-H34</strain>
    </source>
</reference>
<dbReference type="InterPro" id="IPR003601">
    <property type="entry name" value="Topo_IA_2"/>
</dbReference>
<dbReference type="PRINTS" id="PR00417">
    <property type="entry name" value="PRTPISMRASEI"/>
</dbReference>
<dbReference type="Gene3D" id="1.10.460.10">
    <property type="entry name" value="Topoisomerase I, domain 2"/>
    <property type="match status" value="1"/>
</dbReference>
<evidence type="ECO:0000256" key="3">
    <source>
        <dbReference type="ARBA" id="ARBA00022723"/>
    </source>
</evidence>
<comment type="similarity">
    <text evidence="2 10">Belongs to the type IA topoisomerase family.</text>
</comment>
<accession>A0ABV1ENH0</accession>
<evidence type="ECO:0000259" key="12">
    <source>
        <dbReference type="PROSITE" id="PS50880"/>
    </source>
</evidence>
<dbReference type="InterPro" id="IPR013824">
    <property type="entry name" value="Topo_IA_cen_sub1"/>
</dbReference>
<dbReference type="CDD" id="cd00186">
    <property type="entry name" value="TOP1Ac"/>
    <property type="match status" value="1"/>
</dbReference>